<dbReference type="PROSITE" id="PS00018">
    <property type="entry name" value="EF_HAND_1"/>
    <property type="match status" value="1"/>
</dbReference>
<organism evidence="5 6">
    <name type="scientific">Stylonychia lemnae</name>
    <name type="common">Ciliate</name>
    <dbReference type="NCBI Taxonomy" id="5949"/>
    <lineage>
        <taxon>Eukaryota</taxon>
        <taxon>Sar</taxon>
        <taxon>Alveolata</taxon>
        <taxon>Ciliophora</taxon>
        <taxon>Intramacronucleata</taxon>
        <taxon>Spirotrichea</taxon>
        <taxon>Stichotrichia</taxon>
        <taxon>Sporadotrichida</taxon>
        <taxon>Oxytrichidae</taxon>
        <taxon>Stylonychinae</taxon>
        <taxon>Stylonychia</taxon>
    </lineage>
</organism>
<proteinExistence type="predicted"/>
<feature type="domain" description="EF-hand" evidence="4">
    <location>
        <begin position="488"/>
        <end position="523"/>
    </location>
</feature>
<dbReference type="InterPro" id="IPR018247">
    <property type="entry name" value="EF_Hand_1_Ca_BS"/>
</dbReference>
<feature type="domain" description="EF-hand" evidence="4">
    <location>
        <begin position="647"/>
        <end position="682"/>
    </location>
</feature>
<name>A0A078BAZ5_STYLE</name>
<feature type="domain" description="EF-hand" evidence="4">
    <location>
        <begin position="112"/>
        <end position="147"/>
    </location>
</feature>
<dbReference type="InterPro" id="IPR002048">
    <property type="entry name" value="EF_hand_dom"/>
</dbReference>
<accession>A0A078BAZ5</accession>
<reference evidence="5 6" key="1">
    <citation type="submission" date="2014-06" db="EMBL/GenBank/DDBJ databases">
        <authorList>
            <person name="Swart Estienne"/>
        </authorList>
    </citation>
    <scope>NUCLEOTIDE SEQUENCE [LARGE SCALE GENOMIC DNA]</scope>
    <source>
        <strain evidence="5 6">130c</strain>
    </source>
</reference>
<dbReference type="GO" id="GO:0005509">
    <property type="term" value="F:calcium ion binding"/>
    <property type="evidence" value="ECO:0007669"/>
    <property type="project" value="InterPro"/>
</dbReference>
<dbReference type="Proteomes" id="UP000039865">
    <property type="component" value="Unassembled WGS sequence"/>
</dbReference>
<dbReference type="InterPro" id="IPR011992">
    <property type="entry name" value="EF-hand-dom_pair"/>
</dbReference>
<evidence type="ECO:0000313" key="6">
    <source>
        <dbReference type="Proteomes" id="UP000039865"/>
    </source>
</evidence>
<sequence>MGNIVLSETETRLNKGQRVIFYDKFRNLCKDQSHEKFYKYITKRTLQEIMPFGISSTNQIFSAYDPNGRVLFKMVDWKNKNAMKLEELHELFKWTIKGLGRVCQNITPKAKSIQLVSYKAFNSADSDGSNTLDISEMRNWIELNQYFINYCKKFEKFPPFNIEEFTDDVLETQSDMQMINKGTFSSMSRLLQSSKEVKQKVIKSTQQIQSLKMFSQKDASNQPSHVHMLNQMKQFFINKIQSNPTSPQKSPIRQDKVNLQLKKQIVMPKLKAFENKFECIVKKSLALDDFEFRIQQQKADEYQRQFTPLNQYMEQVKEEKQKEKLRKINKMKEVLEFKERQAVMNLEAFQVFKQQVSQKHSVQQNPPKMSQSSQRVGKKGIETDRTQTQQRQRFGRKPTLFKNSSMNTLIPQNLIVDSSIRHMGLLTLEDFNEQKKRILANNYINLRGKVYSKKWIQWMKKCYDLMDETKRGYITVDDYTEFSQKFPALKKVSNSLFNHFDINGMGKVTFEDMLISMIPGATEHDLNKMISWVNMMYVKKPDKKSYQDVVSDLDNFHRNSFKEDSLKADDNDFEESLSSLDSIPSKRSKFNSSNHKSSRHTRRFSLGSFNKKPKEPYLDKNMSEGQAKHPAVQLGPNGLPLAFINQEMILEFRNIFELYDDKKKGYLSRAEFIKSLSGLYDLEKIIAILKACGFENERQITIGQFIQMVKPDHIVVPQAVIENLNEMYKDKFQTRVTLVKKLSPALRKSLMKYNSFGSLIVNMND</sequence>
<feature type="region of interest" description="Disordered" evidence="3">
    <location>
        <begin position="577"/>
        <end position="615"/>
    </location>
</feature>
<dbReference type="Gene3D" id="1.10.238.10">
    <property type="entry name" value="EF-hand"/>
    <property type="match status" value="3"/>
</dbReference>
<dbReference type="AlphaFoldDB" id="A0A078BAZ5"/>
<evidence type="ECO:0000256" key="3">
    <source>
        <dbReference type="SAM" id="MobiDB-lite"/>
    </source>
</evidence>
<dbReference type="SUPFAM" id="SSF47473">
    <property type="entry name" value="EF-hand"/>
    <property type="match status" value="2"/>
</dbReference>
<evidence type="ECO:0000256" key="2">
    <source>
        <dbReference type="SAM" id="Coils"/>
    </source>
</evidence>
<gene>
    <name evidence="5" type="primary">Contig7486.g7999</name>
    <name evidence="5" type="ORF">STYLEM_19550</name>
</gene>
<evidence type="ECO:0000313" key="5">
    <source>
        <dbReference type="EMBL" id="CDW90407.1"/>
    </source>
</evidence>
<feature type="region of interest" description="Disordered" evidence="3">
    <location>
        <begin position="360"/>
        <end position="393"/>
    </location>
</feature>
<protein>
    <recommendedName>
        <fullName evidence="4">EF-hand domain-containing protein</fullName>
    </recommendedName>
</protein>
<keyword evidence="2" id="KW-0175">Coiled coil</keyword>
<feature type="coiled-coil region" evidence="2">
    <location>
        <begin position="313"/>
        <end position="341"/>
    </location>
</feature>
<feature type="compositionally biased region" description="Polar residues" evidence="3">
    <location>
        <begin position="365"/>
        <end position="375"/>
    </location>
</feature>
<keyword evidence="1" id="KW-0106">Calcium</keyword>
<dbReference type="EMBL" id="CCKQ01018440">
    <property type="protein sequence ID" value="CDW90407.1"/>
    <property type="molecule type" value="Genomic_DNA"/>
</dbReference>
<evidence type="ECO:0000256" key="1">
    <source>
        <dbReference type="ARBA" id="ARBA00022837"/>
    </source>
</evidence>
<evidence type="ECO:0000259" key="4">
    <source>
        <dbReference type="PROSITE" id="PS50222"/>
    </source>
</evidence>
<dbReference type="InParanoid" id="A0A078BAZ5"/>
<keyword evidence="6" id="KW-1185">Reference proteome</keyword>
<dbReference type="PROSITE" id="PS50222">
    <property type="entry name" value="EF_HAND_2"/>
    <property type="match status" value="3"/>
</dbReference>